<evidence type="ECO:0000313" key="2">
    <source>
        <dbReference type="EMBL" id="KAK0311701.1"/>
    </source>
</evidence>
<evidence type="ECO:0000256" key="1">
    <source>
        <dbReference type="SAM" id="MobiDB-lite"/>
    </source>
</evidence>
<feature type="compositionally biased region" description="Polar residues" evidence="1">
    <location>
        <begin position="717"/>
        <end position="730"/>
    </location>
</feature>
<feature type="region of interest" description="Disordered" evidence="1">
    <location>
        <begin position="407"/>
        <end position="441"/>
    </location>
</feature>
<dbReference type="EMBL" id="JASUXU010000068">
    <property type="protein sequence ID" value="KAK0311701.1"/>
    <property type="molecule type" value="Genomic_DNA"/>
</dbReference>
<dbReference type="Proteomes" id="UP001168146">
    <property type="component" value="Unassembled WGS sequence"/>
</dbReference>
<feature type="compositionally biased region" description="Polar residues" evidence="1">
    <location>
        <begin position="826"/>
        <end position="838"/>
    </location>
</feature>
<feature type="compositionally biased region" description="Polar residues" evidence="1">
    <location>
        <begin position="585"/>
        <end position="597"/>
    </location>
</feature>
<feature type="compositionally biased region" description="Polar residues" evidence="1">
    <location>
        <begin position="117"/>
        <end position="154"/>
    </location>
</feature>
<feature type="compositionally biased region" description="Basic and acidic residues" evidence="1">
    <location>
        <begin position="926"/>
        <end position="941"/>
    </location>
</feature>
<feature type="region of interest" description="Disordered" evidence="1">
    <location>
        <begin position="1"/>
        <end position="40"/>
    </location>
</feature>
<feature type="compositionally biased region" description="Basic residues" evidence="1">
    <location>
        <begin position="1043"/>
        <end position="1053"/>
    </location>
</feature>
<feature type="compositionally biased region" description="Low complexity" evidence="1">
    <location>
        <begin position="422"/>
        <end position="431"/>
    </location>
</feature>
<feature type="region of interest" description="Disordered" evidence="1">
    <location>
        <begin position="313"/>
        <end position="361"/>
    </location>
</feature>
<accession>A0AAN6FAF8</accession>
<name>A0AAN6FAF8_9PEZI</name>
<feature type="region of interest" description="Disordered" evidence="1">
    <location>
        <begin position="877"/>
        <end position="995"/>
    </location>
</feature>
<feature type="region of interest" description="Disordered" evidence="1">
    <location>
        <begin position="1431"/>
        <end position="1541"/>
    </location>
</feature>
<feature type="compositionally biased region" description="Pro residues" evidence="1">
    <location>
        <begin position="209"/>
        <end position="221"/>
    </location>
</feature>
<feature type="compositionally biased region" description="Polar residues" evidence="1">
    <location>
        <begin position="638"/>
        <end position="672"/>
    </location>
</feature>
<feature type="region of interest" description="Disordered" evidence="1">
    <location>
        <begin position="579"/>
        <end position="599"/>
    </location>
</feature>
<feature type="compositionally biased region" description="Basic residues" evidence="1">
    <location>
        <begin position="1531"/>
        <end position="1541"/>
    </location>
</feature>
<feature type="region of interest" description="Disordered" evidence="1">
    <location>
        <begin position="1034"/>
        <end position="1054"/>
    </location>
</feature>
<comment type="caution">
    <text evidence="2">The sequence shown here is derived from an EMBL/GenBank/DDBJ whole genome shotgun (WGS) entry which is preliminary data.</text>
</comment>
<reference evidence="2" key="1">
    <citation type="submission" date="2021-12" db="EMBL/GenBank/DDBJ databases">
        <title>Black yeast isolated from Biological Soil Crust.</title>
        <authorList>
            <person name="Kurbessoian T."/>
        </authorList>
    </citation>
    <scope>NUCLEOTIDE SEQUENCE</scope>
    <source>
        <strain evidence="2">CCFEE 5208</strain>
    </source>
</reference>
<feature type="compositionally biased region" description="Polar residues" evidence="1">
    <location>
        <begin position="1389"/>
        <end position="1410"/>
    </location>
</feature>
<feature type="region of interest" description="Disordered" evidence="1">
    <location>
        <begin position="1382"/>
        <end position="1410"/>
    </location>
</feature>
<feature type="region of interest" description="Disordered" evidence="1">
    <location>
        <begin position="70"/>
        <end position="237"/>
    </location>
</feature>
<gene>
    <name evidence="2" type="ORF">LTR82_014230</name>
</gene>
<organism evidence="2 3">
    <name type="scientific">Friedmanniomyces endolithicus</name>
    <dbReference type="NCBI Taxonomy" id="329885"/>
    <lineage>
        <taxon>Eukaryota</taxon>
        <taxon>Fungi</taxon>
        <taxon>Dikarya</taxon>
        <taxon>Ascomycota</taxon>
        <taxon>Pezizomycotina</taxon>
        <taxon>Dothideomycetes</taxon>
        <taxon>Dothideomycetidae</taxon>
        <taxon>Mycosphaerellales</taxon>
        <taxon>Teratosphaeriaceae</taxon>
        <taxon>Friedmanniomyces</taxon>
    </lineage>
</organism>
<feature type="compositionally biased region" description="Basic and acidic residues" evidence="1">
    <location>
        <begin position="1488"/>
        <end position="1499"/>
    </location>
</feature>
<proteinExistence type="predicted"/>
<feature type="region of interest" description="Disordered" evidence="1">
    <location>
        <begin position="632"/>
        <end position="677"/>
    </location>
</feature>
<evidence type="ECO:0000313" key="3">
    <source>
        <dbReference type="Proteomes" id="UP001168146"/>
    </source>
</evidence>
<sequence length="1683" mass="182483">MPFTDAVSSMSGRNSRASNVSGMTGASHSVRSGPPPVPKANDMFANAGVLSMLKTTTDIGDIGSLPFNHGRLPAVPRQSHQRRGHAARPSIPSDLPRPGGSSHHYPTGNSSHHHYAPSQNSRLSDSTSFARRGSLTSMQSMPPSLPTGNSTGKGSLQMPAPTFNRTRDSRSYSMTSALATGQLPRLGSATSLKSAGHEPRHGPRLHPGDVPPMPENRPPYVYPTRLKRPGYRSASPALSEMSGHGYPMPHGMQMAPGNMQPMPMQRPQVQTYNSDYGPSYAPEAQYLSIRPSPRTMNVSPVMDYEQPQFTYRPEAMRSDPGVHVPSMPHPRQQRQMHHGPPPPARSGYPGQQYGPPRPRYAQYAPMQQHPAYAHPGYRGPPPQGDVNPMAHSMFHNAARMARHLPQRTDTPMTDMGPPSSEPPSSGTAPTSSNPPTPRDQTSIHVAVDPLFIDPALTDLPDSSSEPVLSAKYFAYADGFDKGIDEQDTEVSHPSVPPTGFVQRVRAMLESRAAVEAAAKRDAERETAAAGVYPGHQLSLQQMRDIEYEVSEMHEMAANETPRFTIIEEFEAPVELPASPVKLPELSNSPAKPKQQQRLTRELVKAELAGSSTVQDSSTEAVVTETIGIEIEVELGRNGSKQTSSSENTADSNDSADTPQTRGKTSTPGSAITASPEAISGMDYALRFSVPVDTTTATDETQSRDPFMLDADTITLQHQRSKEGASTQLRNDTGEAMNAPSHLSEIPVSPLQPGEDVSRCSAVSPLHTHTIGIDETLRLRASTDCGGSSEYDQSKLDAAPSAQEPLLPPTPRTPRMYSKSVQLPHASVTTTGTPTSNRFSLPPDLSTVTDTTMNTNSDMITDVAVRFSLPNTTITIGKPQIITIPPSSSPDKPDSPPPKSKFRSLEPRSANRSSVTFADQIAPLNIKKPEPRYETYTHHEPATSRGKSIMRRPTPIEENTDHSRGSRDSTTELRFANGNGSNGRIGSTHLPGLKEESIDNMSISDHQKRSSSRTDSQQLTLPARIAAVKAMQERRLQESAEKSRARRGARHHNHTLAEIRDLPSLNFSRMDLIDKLNQALEIRPTKSMEVVRRRDFSAIYCPSPQRPQSTEPLRDRYTSFFSKPEDFSIFDELEVEDGHEGPGIPTVEVQESTRIEGLEESGNRPLSPEYMLNFATQVNRLSIPSVSGLSEKLTNWLPALKNLDLDSILANDEEVAHTIEDIRHLGCGGRPDTLLSCRTSAGFRTLAERADEIVRNGTHDSVLPGARLLSTNKELPPLPESASADRVLALNSMDTKLPYLSGSVSAPTDLGMPIRPASALLRQKSPTTKEEVRELLPPEMNPITRGKRPLVISSTRPWNQDENYPWSGGAHVPMDLSIPSEAHTRDSVTGELTRTTGRSVDLSTSPEATETTKGMDIGSILTNADCASITTEQATGHSHPIPSQHHFRKHSKRSIMGSISQKISLASHGRRADDSHHRGGAVRSPVFLRSDDSLAHKPGDRYPTTGLTPPVNMNLDEVRSFFSDNSSEGKGPRHGHASGTSFRKRLTGFSKHPKHRGADHRAAVVSGRLDATAPTRGASIDGTTTYDAGSMNAMEGALHHHGGAASSRAGVVGSLDGVGMGLAEFRIKRFGERLRVLFARGGEMIRGLSLRGKGGRGGESVGGREDWLGDEVYEGVQLGTGGSG</sequence>
<feature type="region of interest" description="Disordered" evidence="1">
    <location>
        <begin position="782"/>
        <end position="851"/>
    </location>
</feature>
<feature type="compositionally biased region" description="Polar residues" evidence="1">
    <location>
        <begin position="1"/>
        <end position="30"/>
    </location>
</feature>
<protein>
    <submittedName>
        <fullName evidence="2">Uncharacterized protein</fullName>
    </submittedName>
</protein>
<feature type="region of interest" description="Disordered" evidence="1">
    <location>
        <begin position="717"/>
        <end position="760"/>
    </location>
</feature>
<feature type="compositionally biased region" description="Basic and acidic residues" evidence="1">
    <location>
        <begin position="958"/>
        <end position="970"/>
    </location>
</feature>